<dbReference type="STRING" id="37001.A0A1A9WXI3"/>
<dbReference type="Proteomes" id="UP000091820">
    <property type="component" value="Unassembled WGS sequence"/>
</dbReference>
<feature type="region of interest" description="Disordered" evidence="1">
    <location>
        <begin position="1004"/>
        <end position="1047"/>
    </location>
</feature>
<reference evidence="3" key="1">
    <citation type="submission" date="2014-03" db="EMBL/GenBank/DDBJ databases">
        <authorList>
            <person name="Aksoy S."/>
            <person name="Warren W."/>
            <person name="Wilson R.K."/>
        </authorList>
    </citation>
    <scope>NUCLEOTIDE SEQUENCE [LARGE SCALE GENOMIC DNA]</scope>
    <source>
        <strain evidence="3">IAEA</strain>
    </source>
</reference>
<feature type="compositionally biased region" description="Basic and acidic residues" evidence="1">
    <location>
        <begin position="457"/>
        <end position="466"/>
    </location>
</feature>
<feature type="region of interest" description="Disordered" evidence="1">
    <location>
        <begin position="251"/>
        <end position="359"/>
    </location>
</feature>
<keyword evidence="3" id="KW-1185">Reference proteome</keyword>
<feature type="compositionally biased region" description="Polar residues" evidence="1">
    <location>
        <begin position="1034"/>
        <end position="1043"/>
    </location>
</feature>
<feature type="region of interest" description="Disordered" evidence="1">
    <location>
        <begin position="28"/>
        <end position="63"/>
    </location>
</feature>
<reference evidence="2" key="2">
    <citation type="submission" date="2020-05" db="UniProtKB">
        <authorList>
            <consortium name="EnsemblMetazoa"/>
        </authorList>
    </citation>
    <scope>IDENTIFICATION</scope>
    <source>
        <strain evidence="2">IAEA</strain>
    </source>
</reference>
<organism evidence="2 3">
    <name type="scientific">Glossina brevipalpis</name>
    <dbReference type="NCBI Taxonomy" id="37001"/>
    <lineage>
        <taxon>Eukaryota</taxon>
        <taxon>Metazoa</taxon>
        <taxon>Ecdysozoa</taxon>
        <taxon>Arthropoda</taxon>
        <taxon>Hexapoda</taxon>
        <taxon>Insecta</taxon>
        <taxon>Pterygota</taxon>
        <taxon>Neoptera</taxon>
        <taxon>Endopterygota</taxon>
        <taxon>Diptera</taxon>
        <taxon>Brachycera</taxon>
        <taxon>Muscomorpha</taxon>
        <taxon>Hippoboscoidea</taxon>
        <taxon>Glossinidae</taxon>
        <taxon>Glossina</taxon>
    </lineage>
</organism>
<feature type="compositionally biased region" description="Low complexity" evidence="1">
    <location>
        <begin position="50"/>
        <end position="59"/>
    </location>
</feature>
<feature type="compositionally biased region" description="Pro residues" evidence="1">
    <location>
        <begin position="96"/>
        <end position="105"/>
    </location>
</feature>
<feature type="compositionally biased region" description="Polar residues" evidence="1">
    <location>
        <begin position="274"/>
        <end position="284"/>
    </location>
</feature>
<feature type="compositionally biased region" description="Polar residues" evidence="1">
    <location>
        <begin position="116"/>
        <end position="134"/>
    </location>
</feature>
<feature type="compositionally biased region" description="Polar residues" evidence="1">
    <location>
        <begin position="470"/>
        <end position="537"/>
    </location>
</feature>
<feature type="region of interest" description="Disordered" evidence="1">
    <location>
        <begin position="175"/>
        <end position="238"/>
    </location>
</feature>
<feature type="compositionally biased region" description="Polar residues" evidence="1">
    <location>
        <begin position="303"/>
        <end position="346"/>
    </location>
</feature>
<feature type="compositionally biased region" description="Polar residues" evidence="1">
    <location>
        <begin position="387"/>
        <end position="403"/>
    </location>
</feature>
<feature type="compositionally biased region" description="Acidic residues" evidence="1">
    <location>
        <begin position="1007"/>
        <end position="1028"/>
    </location>
</feature>
<feature type="region of interest" description="Disordered" evidence="1">
    <location>
        <begin position="81"/>
        <end position="158"/>
    </location>
</feature>
<feature type="compositionally biased region" description="Basic and acidic residues" evidence="1">
    <location>
        <begin position="920"/>
        <end position="930"/>
    </location>
</feature>
<feature type="compositionally biased region" description="Low complexity" evidence="1">
    <location>
        <begin position="347"/>
        <end position="359"/>
    </location>
</feature>
<dbReference type="EnsemblMetazoa" id="GBRI036115-RA">
    <property type="protein sequence ID" value="GBRI036115-PA"/>
    <property type="gene ID" value="GBRI036115"/>
</dbReference>
<feature type="compositionally biased region" description="Polar residues" evidence="1">
    <location>
        <begin position="186"/>
        <end position="236"/>
    </location>
</feature>
<feature type="region of interest" description="Disordered" evidence="1">
    <location>
        <begin position="561"/>
        <end position="580"/>
    </location>
</feature>
<dbReference type="AlphaFoldDB" id="A0A1A9WXI3"/>
<evidence type="ECO:0000313" key="3">
    <source>
        <dbReference type="Proteomes" id="UP000091820"/>
    </source>
</evidence>
<feature type="region of interest" description="Disordered" evidence="1">
    <location>
        <begin position="1202"/>
        <end position="1224"/>
    </location>
</feature>
<protein>
    <submittedName>
        <fullName evidence="2">Uncharacterized protein</fullName>
    </submittedName>
</protein>
<evidence type="ECO:0000256" key="1">
    <source>
        <dbReference type="SAM" id="MobiDB-lite"/>
    </source>
</evidence>
<accession>A0A1A9WXI3</accession>
<feature type="compositionally biased region" description="Low complexity" evidence="1">
    <location>
        <begin position="424"/>
        <end position="445"/>
    </location>
</feature>
<feature type="compositionally biased region" description="Polar residues" evidence="1">
    <location>
        <begin position="942"/>
        <end position="971"/>
    </location>
</feature>
<name>A0A1A9WXI3_9MUSC</name>
<feature type="region of interest" description="Disordered" evidence="1">
    <location>
        <begin position="918"/>
        <end position="977"/>
    </location>
</feature>
<feature type="compositionally biased region" description="Basic and acidic residues" evidence="1">
    <location>
        <begin position="175"/>
        <end position="185"/>
    </location>
</feature>
<sequence>MMTKDKKPFTYTPGGIDLSQIKSERMAKRLARNAQAEGVGSAQQQNRPLQPQSPGSGSPVASIGAAALGMPFQVLPTAQAAPGAIAGKNTNGGNAPAPPPPPPPSSNLLPASSLGVSANSSNVSRKSPTQQTQFEPPPIGFRPEIKIPSNPMAALRKVPPPIEKNNFWKDEYVKEHSKSPMRESGNDLTDNNDYNAGNNYHQTRCNQMNNNHNTDGSKNSTAISPVNGTNQYQQTPNANINNNAYVNYQQPQQQQFASSLPSQPTTPQPYVVHSPSTPGQQLPTSKPEFRSVAPPQPPSVSVYTRQSDSPRIQLDNETSPQSSFNKYSQQQQGPGINVSPSAQQQITSPSSGTSASPTQTIPWRAQRNNQQQTSQKPLYNNNVQQQQSDNYNNTQSPKPTNVGSLYIAPLTPPNEPQAQHIVRQQMLQQTQQQQQQRQSQQPTQQLRWLTSQPAAREQPEWARPDENGNVVPSTINRVKSPLPSSLTTNTAEQQQPIYNNGMQNFGSQSSHVSPEQTPTNNPGQLNFNSQPTTTNNAPGYIMRTPNQFVDQGYNSYVGQQFSGQQQHQQHQQQQQQQQQHVISSIGQQLNAPRMVIQQQQQASAPRTHIIPIAIEGNEGTRGPVSKTPIVIQNDQRTPPVQSKSFRILQKITDTIGEGNANMKDSTAATMRHRPDNYVDAEPQLQKPQFARQMSAQQARNSLTVEQMRRLQIAHEKDFNEIEQHIPPSEQQVAEPKKYTGSAIPSRSFKILQAMTAPENAATYNSQQCKEINDERNHIHNLSTTRCHSLPPNSTMPTSYPNYCDYDCHWHHQGHVTNWHYIQILSQSLENMENCVLPLCYAPYHHPFLTYCRPSVNLVKPTSDLDLKHQVCTSCFPSLYSPCSNSHASHPYMSRPESRNFRRARSVLPDIIITPSEDFPDSQRKIKHDSVRSSSPILEYKSLNPQKNCSINSSDQKLTDNTTTSSVQQSYEKASERSDVNNIQNYYTANPKSFNDVFNDDFTISETSSEEDDDEDDEEDDVEDEDENIPEGMNVNAQDSVQTEDSLEDENLSIIQEEKSELERNRDYTKAGSNDLLQTIKISDQNHYKYGKPIERNDNDEREQSASVTVRLPLKFRFRRSFNDANIATVEVGNSEIEDQKDSILLDKTSNCLEIKSENDNSETEIDNSYNVSVTLPLKSSIDFLKNNSSSAKSPIIQLSVDKNTSSSISASPELEDIRPGQSDL</sequence>
<feature type="region of interest" description="Disordered" evidence="1">
    <location>
        <begin position="387"/>
        <end position="544"/>
    </location>
</feature>
<feature type="compositionally biased region" description="Low complexity" evidence="1">
    <location>
        <begin position="251"/>
        <end position="269"/>
    </location>
</feature>
<feature type="compositionally biased region" description="Low complexity" evidence="1">
    <location>
        <begin position="106"/>
        <end position="115"/>
    </location>
</feature>
<dbReference type="VEuPathDB" id="VectorBase:GBRI036115"/>
<proteinExistence type="predicted"/>
<evidence type="ECO:0000313" key="2">
    <source>
        <dbReference type="EnsemblMetazoa" id="GBRI036115-PA"/>
    </source>
</evidence>